<name>A0A1H2EVN8_9PSED</name>
<comment type="similarity">
    <text evidence="2">Belongs to the UPF0410 family.</text>
</comment>
<dbReference type="STRING" id="364197.SAMN05216296_1105"/>
<dbReference type="GO" id="GO:0005886">
    <property type="term" value="C:plasma membrane"/>
    <property type="evidence" value="ECO:0007669"/>
    <property type="project" value="UniProtKB-SubCell"/>
</dbReference>
<feature type="transmembrane region" description="Helical" evidence="7">
    <location>
        <begin position="27"/>
        <end position="49"/>
    </location>
</feature>
<dbReference type="PANTHER" id="PTHR33884:SF3">
    <property type="entry name" value="UPF0410 PROTEIN YMGE"/>
    <property type="match status" value="1"/>
</dbReference>
<dbReference type="EMBL" id="LT629785">
    <property type="protein sequence ID" value="SDT99023.1"/>
    <property type="molecule type" value="Genomic_DNA"/>
</dbReference>
<feature type="transmembrane region" description="Helical" evidence="7">
    <location>
        <begin position="56"/>
        <end position="75"/>
    </location>
</feature>
<evidence type="ECO:0000313" key="8">
    <source>
        <dbReference type="EMBL" id="SDT99023.1"/>
    </source>
</evidence>
<dbReference type="Pfam" id="PF04226">
    <property type="entry name" value="Transgly_assoc"/>
    <property type="match status" value="1"/>
</dbReference>
<evidence type="ECO:0000256" key="3">
    <source>
        <dbReference type="ARBA" id="ARBA00022475"/>
    </source>
</evidence>
<dbReference type="PANTHER" id="PTHR33884">
    <property type="entry name" value="UPF0410 PROTEIN YMGE"/>
    <property type="match status" value="1"/>
</dbReference>
<organism evidence="8 9">
    <name type="scientific">Pseudomonas pohangensis</name>
    <dbReference type="NCBI Taxonomy" id="364197"/>
    <lineage>
        <taxon>Bacteria</taxon>
        <taxon>Pseudomonadati</taxon>
        <taxon>Pseudomonadota</taxon>
        <taxon>Gammaproteobacteria</taxon>
        <taxon>Pseudomonadales</taxon>
        <taxon>Pseudomonadaceae</taxon>
        <taxon>Pseudomonas</taxon>
    </lineage>
</organism>
<evidence type="ECO:0000256" key="5">
    <source>
        <dbReference type="ARBA" id="ARBA00022989"/>
    </source>
</evidence>
<protein>
    <submittedName>
        <fullName evidence="8">Uncharacterized membrane protein YeaQ/YmgE, transglycosylase-associated protein family</fullName>
    </submittedName>
</protein>
<evidence type="ECO:0000256" key="7">
    <source>
        <dbReference type="SAM" id="Phobius"/>
    </source>
</evidence>
<reference evidence="9" key="1">
    <citation type="submission" date="2016-10" db="EMBL/GenBank/DDBJ databases">
        <authorList>
            <person name="Varghese N."/>
            <person name="Submissions S."/>
        </authorList>
    </citation>
    <scope>NUCLEOTIDE SEQUENCE [LARGE SCALE GENOMIC DNA]</scope>
    <source>
        <strain evidence="9">DSM 17875</strain>
    </source>
</reference>
<evidence type="ECO:0000313" key="9">
    <source>
        <dbReference type="Proteomes" id="UP000243232"/>
    </source>
</evidence>
<accession>A0A1H2EVN8</accession>
<evidence type="ECO:0000256" key="6">
    <source>
        <dbReference type="ARBA" id="ARBA00023136"/>
    </source>
</evidence>
<keyword evidence="4 7" id="KW-0812">Transmembrane</keyword>
<dbReference type="AlphaFoldDB" id="A0A1H2EVN8"/>
<keyword evidence="9" id="KW-1185">Reference proteome</keyword>
<gene>
    <name evidence="8" type="ORF">SAMN05216296_1105</name>
</gene>
<dbReference type="Proteomes" id="UP000243232">
    <property type="component" value="Chromosome I"/>
</dbReference>
<sequence>MELIGTLVFGLIVGAIAKFFMPGKDPGGWIVTIALGIAGSFVGSYIAGLLGMAGPVGWIGSILGAMLLLFIYRSLRKS</sequence>
<keyword evidence="6 7" id="KW-0472">Membrane</keyword>
<evidence type="ECO:0000256" key="2">
    <source>
        <dbReference type="ARBA" id="ARBA00011006"/>
    </source>
</evidence>
<keyword evidence="5 7" id="KW-1133">Transmembrane helix</keyword>
<proteinExistence type="inferred from homology"/>
<dbReference type="OrthoDB" id="9811343at2"/>
<comment type="subcellular location">
    <subcellularLocation>
        <location evidence="1">Cell membrane</location>
        <topology evidence="1">Multi-pass membrane protein</topology>
    </subcellularLocation>
</comment>
<dbReference type="RefSeq" id="WP_090193468.1">
    <property type="nucleotide sequence ID" value="NZ_LT629785.1"/>
</dbReference>
<evidence type="ECO:0000256" key="4">
    <source>
        <dbReference type="ARBA" id="ARBA00022692"/>
    </source>
</evidence>
<keyword evidence="3" id="KW-1003">Cell membrane</keyword>
<dbReference type="InterPro" id="IPR007341">
    <property type="entry name" value="Transgly_assoc"/>
</dbReference>
<evidence type="ECO:0000256" key="1">
    <source>
        <dbReference type="ARBA" id="ARBA00004651"/>
    </source>
</evidence>